<accession>A0ABY3SUD5</accession>
<protein>
    <submittedName>
        <fullName evidence="4">Capsid protein</fullName>
    </submittedName>
</protein>
<name>A0ABY3SUD5_9VIRU</name>
<keyword evidence="2" id="KW-0167">Capsid protein</keyword>
<keyword evidence="5" id="KW-1185">Reference proteome</keyword>
<dbReference type="Pfam" id="PF01819">
    <property type="entry name" value="Levi_coat"/>
    <property type="match status" value="1"/>
</dbReference>
<reference evidence="4" key="2">
    <citation type="journal article" date="2022" name="Nat. Microbiol.">
        <title>RNA viromes from terrestrial sites across China expand environmental viral diversity.</title>
        <authorList>
            <person name="Chiapello M."/>
            <person name="Rodriguez-Romero J."/>
            <person name="Ayllon M.A."/>
            <person name="Turina M."/>
        </authorList>
    </citation>
    <scope>NUCLEOTIDE SEQUENCE</scope>
    <source>
        <strain evidence="4">86-k141_113542</strain>
    </source>
</reference>
<evidence type="ECO:0000256" key="3">
    <source>
        <dbReference type="ARBA" id="ARBA00022844"/>
    </source>
</evidence>
<dbReference type="SUPFAM" id="SSF55405">
    <property type="entry name" value="RNA bacteriophage capsid protein"/>
    <property type="match status" value="1"/>
</dbReference>
<dbReference type="Gene3D" id="3.30.380.10">
    <property type="entry name" value="MS2 Viral Coat Protein"/>
    <property type="match status" value="1"/>
</dbReference>
<comment type="subcellular location">
    <subcellularLocation>
        <location evidence="1">Virion</location>
    </subcellularLocation>
</comment>
<dbReference type="Proteomes" id="UP001060402">
    <property type="component" value="Segment"/>
</dbReference>
<evidence type="ECO:0000256" key="2">
    <source>
        <dbReference type="ARBA" id="ARBA00022561"/>
    </source>
</evidence>
<proteinExistence type="predicted"/>
<evidence type="ECO:0000313" key="5">
    <source>
        <dbReference type="Proteomes" id="UP001060402"/>
    </source>
</evidence>
<keyword evidence="3" id="KW-0946">Virion</keyword>
<sequence>MPQLQTLVLKDRAATPVNHTFTPRDITNNVGKVVESSGVPVGEKTYTISVRQTPENGRFRVQLRMAVPTVQYQDVGGITNPVVTRTAYVDTTFTFDRTSTEQERKDIVGMFQDSLDPSKNLVNGALIHLEGVY</sequence>
<reference evidence="4" key="1">
    <citation type="submission" date="2021-05" db="EMBL/GenBank/DDBJ databases">
        <authorList>
            <person name="Chen Y.-M."/>
            <person name="Zhang Y.-Z."/>
        </authorList>
    </citation>
    <scope>NUCLEOTIDE SEQUENCE</scope>
    <source>
        <strain evidence="4">86-k141_113542</strain>
    </source>
</reference>
<dbReference type="InterPro" id="IPR015954">
    <property type="entry name" value="Phage_RNA-type_capsid"/>
</dbReference>
<dbReference type="InterPro" id="IPR002703">
    <property type="entry name" value="Levivir_coat"/>
</dbReference>
<evidence type="ECO:0000256" key="1">
    <source>
        <dbReference type="ARBA" id="ARBA00004328"/>
    </source>
</evidence>
<dbReference type="EMBL" id="MZ679486">
    <property type="protein sequence ID" value="UJQ84930.1"/>
    <property type="molecule type" value="Genomic_RNA"/>
</dbReference>
<organism evidence="4 5">
    <name type="scientific">Leviviridae sp</name>
    <dbReference type="NCBI Taxonomy" id="2027243"/>
    <lineage>
        <taxon>Viruses</taxon>
        <taxon>Riboviria</taxon>
        <taxon>Orthornavirae</taxon>
        <taxon>Lenarviricota</taxon>
        <taxon>Leviviricetes</taxon>
        <taxon>Norzivirales</taxon>
        <taxon>Fiersviridae</taxon>
    </lineage>
</organism>
<evidence type="ECO:0000313" key="4">
    <source>
        <dbReference type="EMBL" id="UJQ84930.1"/>
    </source>
</evidence>